<evidence type="ECO:0000313" key="4">
    <source>
        <dbReference type="Proteomes" id="UP000283666"/>
    </source>
</evidence>
<organism evidence="2 4">
    <name type="scientific">Neisseria meningitidis</name>
    <dbReference type="NCBI Taxonomy" id="487"/>
    <lineage>
        <taxon>Bacteria</taxon>
        <taxon>Pseudomonadati</taxon>
        <taxon>Pseudomonadota</taxon>
        <taxon>Betaproteobacteria</taxon>
        <taxon>Neisseriales</taxon>
        <taxon>Neisseriaceae</taxon>
        <taxon>Neisseria</taxon>
    </lineage>
</organism>
<dbReference type="RefSeq" id="WP_041267007.1">
    <property type="nucleotide sequence ID" value="NZ_FEQT01000001.1"/>
</dbReference>
<comment type="caution">
    <text evidence="2">The sequence shown here is derived from an EMBL/GenBank/DDBJ whole genome shotgun (WGS) entry which is preliminary data.</text>
</comment>
<sequence>MSKITQSARGERCQIRFPGICNHDLETTVFAHYRLAGYCGTGIKPPDFMGAYACSRCHDLADGRLKADCAEGEIQTAFAEGVMRTLVLLHEKGLIKL</sequence>
<proteinExistence type="predicted"/>
<reference evidence="2 4" key="2">
    <citation type="submission" date="2017-09" db="EMBL/GenBank/DDBJ databases">
        <title>Phenotypic and genotypic characterization of Colombian isolates of Neisseria meningitidis recovered from invasive disease.</title>
        <authorList>
            <person name="Duarte C."/>
            <person name="Gabastou J.M."/>
            <person name="Moreno J."/>
        </authorList>
    </citation>
    <scope>NUCLEOTIDE SEQUENCE [LARGE SCALE GENOMIC DNA]</scope>
    <source>
        <strain evidence="2 4">INS-Nm1012</strain>
    </source>
</reference>
<dbReference type="EMBL" id="NVYQ01000028">
    <property type="protein sequence ID" value="RGB18720.1"/>
    <property type="molecule type" value="Genomic_DNA"/>
</dbReference>
<evidence type="ECO:0000313" key="3">
    <source>
        <dbReference type="Proteomes" id="UP000260504"/>
    </source>
</evidence>
<accession>A0A425B304</accession>
<evidence type="ECO:0000313" key="1">
    <source>
        <dbReference type="EMBL" id="RGB18720.1"/>
    </source>
</evidence>
<dbReference type="Proteomes" id="UP000283666">
    <property type="component" value="Unassembled WGS sequence"/>
</dbReference>
<gene>
    <name evidence="1" type="ORF">CIJ84_02275</name>
    <name evidence="2" type="ORF">COH52_05870</name>
</gene>
<dbReference type="Gene3D" id="3.30.50.20">
    <property type="entry name" value="prophage-derive protein ybcO"/>
    <property type="match status" value="1"/>
</dbReference>
<evidence type="ECO:0000313" key="2">
    <source>
        <dbReference type="EMBL" id="RQK78709.1"/>
    </source>
</evidence>
<dbReference type="Pfam" id="PF07102">
    <property type="entry name" value="YbcO"/>
    <property type="match status" value="1"/>
</dbReference>
<reference evidence="1 3" key="1">
    <citation type="submission" date="2017-08" db="EMBL/GenBank/DDBJ databases">
        <title>Meningococcal Conjunctivitis and Endemic Carriage at a Military Recruit Training Center.</title>
        <authorList>
            <person name="Bobb A.J."/>
            <person name="Galac M.R."/>
            <person name="Snesrud E."/>
            <person name="Clagett C.D."/>
        </authorList>
    </citation>
    <scope>NUCLEOTIDE SEQUENCE [LARGE SCALE GENOMIC DNA]</scope>
    <source>
        <strain evidence="1 3">MRSN431200</strain>
    </source>
</reference>
<dbReference type="EMBL" id="NWZY01000013">
    <property type="protein sequence ID" value="RQK78709.1"/>
    <property type="molecule type" value="Genomic_DNA"/>
</dbReference>
<dbReference type="AlphaFoldDB" id="A0A425B304"/>
<dbReference type="Proteomes" id="UP000260504">
    <property type="component" value="Unassembled WGS sequence"/>
</dbReference>
<protein>
    <submittedName>
        <fullName evidence="2">DUF1364 domain-containing protein</fullName>
    </submittedName>
</protein>
<dbReference type="InterPro" id="IPR010774">
    <property type="entry name" value="YbcO"/>
</dbReference>
<name>A0A425B304_NEIME</name>